<evidence type="ECO:0000313" key="2">
    <source>
        <dbReference type="EMBL" id="NDY41491.1"/>
    </source>
</evidence>
<evidence type="ECO:0000313" key="3">
    <source>
        <dbReference type="Proteomes" id="UP000469346"/>
    </source>
</evidence>
<organism evidence="2 3">
    <name type="scientific">Dissulfurirhabdus thermomarina</name>
    <dbReference type="NCBI Taxonomy" id="1765737"/>
    <lineage>
        <taxon>Bacteria</taxon>
        <taxon>Deltaproteobacteria</taxon>
        <taxon>Dissulfurirhabdaceae</taxon>
        <taxon>Dissulfurirhabdus</taxon>
    </lineage>
</organism>
<dbReference type="Proteomes" id="UP000469346">
    <property type="component" value="Unassembled WGS sequence"/>
</dbReference>
<proteinExistence type="predicted"/>
<feature type="signal peptide" evidence="1">
    <location>
        <begin position="1"/>
        <end position="23"/>
    </location>
</feature>
<name>A0A6N9TJP9_DISTH</name>
<comment type="caution">
    <text evidence="2">The sequence shown here is derived from an EMBL/GenBank/DDBJ whole genome shotgun (WGS) entry which is preliminary data.</text>
</comment>
<sequence length="156" mass="17043">MKKTCVFGIMMVFLLCSCTRVYVYPVDPDAKYNRKEQVQILPAFPEVPYKKIATVEADFLMARVSVDPGRVGGPVSPRLEVYYHLPEIPVGSIKPNYMKKIKEKAGEFGADAVVMTGSLLSSAEGSFHGVAIRFVDGGAHDRADGLGTGRSNRDSL</sequence>
<gene>
    <name evidence="2" type="ORF">G3N55_01310</name>
</gene>
<dbReference type="AlphaFoldDB" id="A0A6N9TJP9"/>
<reference evidence="2 3" key="1">
    <citation type="submission" date="2020-02" db="EMBL/GenBank/DDBJ databases">
        <title>Comparative genomics of sulfur disproportionating microorganisms.</title>
        <authorList>
            <person name="Ward L.M."/>
            <person name="Bertran E."/>
            <person name="Johnston D.T."/>
        </authorList>
    </citation>
    <scope>NUCLEOTIDE SEQUENCE [LARGE SCALE GENOMIC DNA]</scope>
    <source>
        <strain evidence="2 3">DSM 100025</strain>
    </source>
</reference>
<dbReference type="RefSeq" id="WP_163297652.1">
    <property type="nucleotide sequence ID" value="NZ_JAAGRR010000006.1"/>
</dbReference>
<accession>A0A6N9TJP9</accession>
<evidence type="ECO:0000256" key="1">
    <source>
        <dbReference type="SAM" id="SignalP"/>
    </source>
</evidence>
<protein>
    <recommendedName>
        <fullName evidence="4">Lipoprotein</fullName>
    </recommendedName>
</protein>
<keyword evidence="3" id="KW-1185">Reference proteome</keyword>
<dbReference type="PROSITE" id="PS51257">
    <property type="entry name" value="PROKAR_LIPOPROTEIN"/>
    <property type="match status" value="1"/>
</dbReference>
<dbReference type="EMBL" id="JAAGRR010000006">
    <property type="protein sequence ID" value="NDY41491.1"/>
    <property type="molecule type" value="Genomic_DNA"/>
</dbReference>
<evidence type="ECO:0008006" key="4">
    <source>
        <dbReference type="Google" id="ProtNLM"/>
    </source>
</evidence>
<keyword evidence="1" id="KW-0732">Signal</keyword>
<feature type="chain" id="PRO_5026805514" description="Lipoprotein" evidence="1">
    <location>
        <begin position="24"/>
        <end position="156"/>
    </location>
</feature>